<reference evidence="1" key="2">
    <citation type="journal article" date="2012" name="PLoS ONE">
        <title>A Deeply Branching Thermophilic Bacterium with an Ancient Acetyl-CoA Pathway Dominates a Subsurface Ecosystem.</title>
        <authorList>
            <person name="Takami H."/>
            <person name="Noguchi H."/>
            <person name="Takaki Y."/>
            <person name="Uchiyama I."/>
            <person name="Toyoda A."/>
            <person name="Nishi S."/>
            <person name="Chee G.-J."/>
            <person name="Arai W."/>
            <person name="Nunoura T."/>
            <person name="Itoh T."/>
            <person name="Hattori M."/>
            <person name="Takai K."/>
        </authorList>
    </citation>
    <scope>NUCLEOTIDE SEQUENCE</scope>
</reference>
<name>H5SE82_9BACT</name>
<organism evidence="1">
    <name type="scientific">uncultured Planctomycetota bacterium</name>
    <dbReference type="NCBI Taxonomy" id="120965"/>
    <lineage>
        <taxon>Bacteria</taxon>
        <taxon>Pseudomonadati</taxon>
        <taxon>Planctomycetota</taxon>
        <taxon>environmental samples</taxon>
    </lineage>
</organism>
<dbReference type="InterPro" id="IPR015943">
    <property type="entry name" value="WD40/YVTN_repeat-like_dom_sf"/>
</dbReference>
<protein>
    <submittedName>
        <fullName evidence="1">WD-40 repeat-containing protein</fullName>
    </submittedName>
</protein>
<gene>
    <name evidence="1" type="ORF">HGMM_F16E03C07</name>
</gene>
<dbReference type="SUPFAM" id="SSF50969">
    <property type="entry name" value="YVTN repeat-like/Quinoprotein amine dehydrogenase"/>
    <property type="match status" value="1"/>
</dbReference>
<proteinExistence type="predicted"/>
<dbReference type="AlphaFoldDB" id="H5SE82"/>
<sequence length="172" mass="18859">MPGSPYPVIAFSHDGAYLAISDGELIDVFDLRAGKLSAEGLTDGDDHITGLAFTPDDRVLLALDFAGELRWWDWRKGKVLGSTLIQGISERAGIEVFRCAMDSYMVVWNSGLVTLYDLKRLKAVWSKSWNCSGCSIKPDSSVLATATGTDGIVFDRIMLLNVLTGEPRQSRK</sequence>
<evidence type="ECO:0000313" key="1">
    <source>
        <dbReference type="EMBL" id="BAL54468.1"/>
    </source>
</evidence>
<dbReference type="Gene3D" id="2.130.10.10">
    <property type="entry name" value="YVTN repeat-like/Quinoprotein amine dehydrogenase"/>
    <property type="match status" value="1"/>
</dbReference>
<dbReference type="EMBL" id="AP011690">
    <property type="protein sequence ID" value="BAL54468.1"/>
    <property type="molecule type" value="Genomic_DNA"/>
</dbReference>
<accession>H5SE82</accession>
<dbReference type="InterPro" id="IPR011044">
    <property type="entry name" value="Quino_amine_DH_bsu"/>
</dbReference>
<reference evidence="1" key="1">
    <citation type="journal article" date="2005" name="Environ. Microbiol.">
        <title>Genetic and functional properties of uncultivated thermophilic crenarchaeotes from a subsurface gold mine as revealed by analysis of genome fragments.</title>
        <authorList>
            <person name="Nunoura T."/>
            <person name="Hirayama H."/>
            <person name="Takami H."/>
            <person name="Oida H."/>
            <person name="Nishi S."/>
            <person name="Shimamura S."/>
            <person name="Suzuki Y."/>
            <person name="Inagaki F."/>
            <person name="Takai K."/>
            <person name="Nealson K.H."/>
            <person name="Horikoshi K."/>
        </authorList>
    </citation>
    <scope>NUCLEOTIDE SEQUENCE</scope>
</reference>